<sequence length="194" mass="21856">MMSGSLPCKYKSIVKEKKATLDKQNKPKTVDPVALLASKLVEQALSENAYDGATDDDDEALEKAMILLSQNYNKKFQHRSGSNNLRFTSKKNEPAKVPELKKATACFKCGKPGQIAKECRVKVVRDSAYYRKKMELAEKKEIGIILLAEDEYWLDHSDNEAENEETAVMCFIGDDDSDDDDDDEEDTTTDESEK</sequence>
<accession>A0ACB9EHR9</accession>
<dbReference type="EMBL" id="CM042048">
    <property type="protein sequence ID" value="KAI3758296.1"/>
    <property type="molecule type" value="Genomic_DNA"/>
</dbReference>
<comment type="caution">
    <text evidence="1">The sequence shown here is derived from an EMBL/GenBank/DDBJ whole genome shotgun (WGS) entry which is preliminary data.</text>
</comment>
<keyword evidence="2" id="KW-1185">Reference proteome</keyword>
<gene>
    <name evidence="1" type="ORF">L6452_05855</name>
</gene>
<proteinExistence type="predicted"/>
<reference evidence="2" key="1">
    <citation type="journal article" date="2022" name="Mol. Ecol. Resour.">
        <title>The genomes of chicory, endive, great burdock and yacon provide insights into Asteraceae palaeo-polyploidization history and plant inulin production.</title>
        <authorList>
            <person name="Fan W."/>
            <person name="Wang S."/>
            <person name="Wang H."/>
            <person name="Wang A."/>
            <person name="Jiang F."/>
            <person name="Liu H."/>
            <person name="Zhao H."/>
            <person name="Xu D."/>
            <person name="Zhang Y."/>
        </authorList>
    </citation>
    <scope>NUCLEOTIDE SEQUENCE [LARGE SCALE GENOMIC DNA]</scope>
    <source>
        <strain evidence="2">cv. Niubang</strain>
    </source>
</reference>
<dbReference type="Proteomes" id="UP001055879">
    <property type="component" value="Linkage Group LG02"/>
</dbReference>
<reference evidence="1 2" key="2">
    <citation type="journal article" date="2022" name="Mol. Ecol. Resour.">
        <title>The genomes of chicory, endive, great burdock and yacon provide insights into Asteraceae paleo-polyploidization history and plant inulin production.</title>
        <authorList>
            <person name="Fan W."/>
            <person name="Wang S."/>
            <person name="Wang H."/>
            <person name="Wang A."/>
            <person name="Jiang F."/>
            <person name="Liu H."/>
            <person name="Zhao H."/>
            <person name="Xu D."/>
            <person name="Zhang Y."/>
        </authorList>
    </citation>
    <scope>NUCLEOTIDE SEQUENCE [LARGE SCALE GENOMIC DNA]</scope>
    <source>
        <strain evidence="2">cv. Niubang</strain>
    </source>
</reference>
<name>A0ACB9EHR9_ARCLA</name>
<protein>
    <submittedName>
        <fullName evidence="1">Uncharacterized protein</fullName>
    </submittedName>
</protein>
<evidence type="ECO:0000313" key="1">
    <source>
        <dbReference type="EMBL" id="KAI3758296.1"/>
    </source>
</evidence>
<organism evidence="1 2">
    <name type="scientific">Arctium lappa</name>
    <name type="common">Greater burdock</name>
    <name type="synonym">Lappa major</name>
    <dbReference type="NCBI Taxonomy" id="4217"/>
    <lineage>
        <taxon>Eukaryota</taxon>
        <taxon>Viridiplantae</taxon>
        <taxon>Streptophyta</taxon>
        <taxon>Embryophyta</taxon>
        <taxon>Tracheophyta</taxon>
        <taxon>Spermatophyta</taxon>
        <taxon>Magnoliopsida</taxon>
        <taxon>eudicotyledons</taxon>
        <taxon>Gunneridae</taxon>
        <taxon>Pentapetalae</taxon>
        <taxon>asterids</taxon>
        <taxon>campanulids</taxon>
        <taxon>Asterales</taxon>
        <taxon>Asteraceae</taxon>
        <taxon>Carduoideae</taxon>
        <taxon>Cardueae</taxon>
        <taxon>Arctiinae</taxon>
        <taxon>Arctium</taxon>
    </lineage>
</organism>
<evidence type="ECO:0000313" key="2">
    <source>
        <dbReference type="Proteomes" id="UP001055879"/>
    </source>
</evidence>